<dbReference type="EMBL" id="ADBL01001536">
    <property type="status" value="NOT_ANNOTATED_CDS"/>
    <property type="molecule type" value="Genomic_DNA"/>
</dbReference>
<sequence>MAPANPIADQGLSVVYDPPGLAIVDIVFVHGLQGHPFRTWASTKSANLRSASGQAPAGQEKQDRLKTFLANLTRPENRRLGAKTPGGGSGHPTMDAKPSRNADPGRWFWPKDSVPTACPEARVLTWGYDTVVSRLGKGPACKGSISSHSRDLLWGLERTRDDAISKERPLIFVAHSLGGIVVKEVWAVWIRLANKGRSIISALGFDTASATLDALGLRSTDLERCQESFSSLWRRYDFRVKTFQESLGMSGINIGPLNDQWERFKGSTRLYTKHGKDHLESRGRISPHQAGHKALEVGRRVSARVERHKGIEERRNRNLKGFERRRVRGSCQWIFTDPNFDLWRRDCSNSNDDANSGLLWILGHPGSGKSTVMEEAYRNFPRDDTRPQVFAFFFDSNARQKLLRHPCGLYRSLLYQIFSLRPNTCRTLDMERPLLRTDLQRWKYNSWATRRYQDTLEAVLVKPSSPPTVLFIDGLDECGESVMRRIAMFFSSVAKLARASGVQLSVCLASRTHGAPITAVGCPTIWMERNNAGDIKTYVHQRLSAFHETVLDIDSLIRTVLEMSQGIFVWVVLAIDSLARDLERGLNVRFLQGQLLKLPGGLHGLYREILDRNTDDRKMRLRFFQWVIFGGDIQLREWRDILPFLGDPMPQSLRTSQWSQYYADTDEQLIKLVRDLSLGLVHVTGHILSESRDVGGSVVESIGPAAGSLNSQEGNTRIVGVIHETVRDFFLNSDGFLILSDNGSRPTAGDGYETILNTCLDLIQVPELDPIVERRLHMAGPRQDTAPSSSSGSEDGRSHRSGESSVGSYHSAGSLRQKRVPADRHGPSPPEPTGIHAQLDPRPADPELLNARMGDFLASLPLPVGWDGDPEGAPPDALNTPLPAKTADDVPATHSERSAVTKPWDYPDCMPYIVGTFADHALRGQSANMDPTAIISRLFGPTNVPNTTPFKRLLVLSEAPDPEVYPPDWASSKSLHSWELPLSPRGGPYYLL</sequence>
<dbReference type="PANTHER" id="PTHR10039:SF5">
    <property type="entry name" value="NACHT DOMAIN-CONTAINING PROTEIN"/>
    <property type="match status" value="1"/>
</dbReference>
<feature type="region of interest" description="Disordered" evidence="2">
    <location>
        <begin position="77"/>
        <end position="102"/>
    </location>
</feature>
<feature type="region of interest" description="Disordered" evidence="2">
    <location>
        <begin position="779"/>
        <end position="848"/>
    </location>
</feature>
<dbReference type="SUPFAM" id="SSF53474">
    <property type="entry name" value="alpha/beta-Hydrolases"/>
    <property type="match status" value="1"/>
</dbReference>
<dbReference type="VEuPathDB" id="FungiDB:MAPG_06342"/>
<dbReference type="OrthoDB" id="7464126at2759"/>
<keyword evidence="6" id="KW-1185">Reference proteome</keyword>
<dbReference type="EMBL" id="GL876970">
    <property type="protein sequence ID" value="KLU87342.1"/>
    <property type="molecule type" value="Genomic_DNA"/>
</dbReference>
<reference evidence="4" key="3">
    <citation type="submission" date="2011-03" db="EMBL/GenBank/DDBJ databases">
        <title>Annotation of Magnaporthe poae ATCC 64411.</title>
        <authorList>
            <person name="Ma L.-J."/>
            <person name="Dead R."/>
            <person name="Young S.K."/>
            <person name="Zeng Q."/>
            <person name="Gargeya S."/>
            <person name="Fitzgerald M."/>
            <person name="Haas B."/>
            <person name="Abouelleil A."/>
            <person name="Alvarado L."/>
            <person name="Arachchi H.M."/>
            <person name="Berlin A."/>
            <person name="Brown A."/>
            <person name="Chapman S.B."/>
            <person name="Chen Z."/>
            <person name="Dunbar C."/>
            <person name="Freedman E."/>
            <person name="Gearin G."/>
            <person name="Gellesch M."/>
            <person name="Goldberg J."/>
            <person name="Griggs A."/>
            <person name="Gujja S."/>
            <person name="Heiman D."/>
            <person name="Howarth C."/>
            <person name="Larson L."/>
            <person name="Lui A."/>
            <person name="MacDonald P.J.P."/>
            <person name="Mehta T."/>
            <person name="Montmayeur A."/>
            <person name="Murphy C."/>
            <person name="Neiman D."/>
            <person name="Pearson M."/>
            <person name="Priest M."/>
            <person name="Roberts A."/>
            <person name="Saif S."/>
            <person name="Shea T."/>
            <person name="Shenoy N."/>
            <person name="Sisk P."/>
            <person name="Stolte C."/>
            <person name="Sykes S."/>
            <person name="Yandava C."/>
            <person name="Wortman J."/>
            <person name="Nusbaum C."/>
            <person name="Birren B."/>
        </authorList>
    </citation>
    <scope>NUCLEOTIDE SEQUENCE</scope>
    <source>
        <strain evidence="4">ATCC 64411</strain>
    </source>
</reference>
<evidence type="ECO:0000256" key="1">
    <source>
        <dbReference type="ARBA" id="ARBA00022737"/>
    </source>
</evidence>
<dbReference type="Gene3D" id="3.40.50.300">
    <property type="entry name" value="P-loop containing nucleotide triphosphate hydrolases"/>
    <property type="match status" value="1"/>
</dbReference>
<dbReference type="SUPFAM" id="SSF52540">
    <property type="entry name" value="P-loop containing nucleoside triphosphate hydrolases"/>
    <property type="match status" value="1"/>
</dbReference>
<feature type="domain" description="Nephrocystin 3-like N-terminal" evidence="3">
    <location>
        <begin position="329"/>
        <end position="511"/>
    </location>
</feature>
<gene>
    <name evidence="4" type="ORF">MAPG_06342</name>
</gene>
<dbReference type="Proteomes" id="UP000011715">
    <property type="component" value="Unassembled WGS sequence"/>
</dbReference>
<reference evidence="5" key="5">
    <citation type="submission" date="2015-06" db="UniProtKB">
        <authorList>
            <consortium name="EnsemblFungi"/>
        </authorList>
    </citation>
    <scope>IDENTIFICATION</scope>
    <source>
        <strain evidence="5">ATCC 64411</strain>
    </source>
</reference>
<evidence type="ECO:0000259" key="3">
    <source>
        <dbReference type="Pfam" id="PF24883"/>
    </source>
</evidence>
<reference evidence="5" key="4">
    <citation type="journal article" date="2015" name="G3 (Bethesda)">
        <title>Genome sequences of three phytopathogenic species of the Magnaporthaceae family of fungi.</title>
        <authorList>
            <person name="Okagaki L.H."/>
            <person name="Nunes C.C."/>
            <person name="Sailsbery J."/>
            <person name="Clay B."/>
            <person name="Brown D."/>
            <person name="John T."/>
            <person name="Oh Y."/>
            <person name="Young N."/>
            <person name="Fitzgerald M."/>
            <person name="Haas B.J."/>
            <person name="Zeng Q."/>
            <person name="Young S."/>
            <person name="Adiconis X."/>
            <person name="Fan L."/>
            <person name="Levin J.Z."/>
            <person name="Mitchell T.K."/>
            <person name="Okubara P.A."/>
            <person name="Farman M.L."/>
            <person name="Kohn L.M."/>
            <person name="Birren B."/>
            <person name="Ma L.-J."/>
            <person name="Dean R.A."/>
        </authorList>
    </citation>
    <scope>NUCLEOTIDE SEQUENCE</scope>
    <source>
        <strain evidence="5">ATCC 64411 / 73-15</strain>
    </source>
</reference>
<name>A0A0C4E1S3_MAGP6</name>
<dbReference type="eggNOG" id="KOG2029">
    <property type="taxonomic scope" value="Eukaryota"/>
</dbReference>
<proteinExistence type="predicted"/>
<organism evidence="5 6">
    <name type="scientific">Magnaporthiopsis poae (strain ATCC 64411 / 73-15)</name>
    <name type="common">Kentucky bluegrass fungus</name>
    <name type="synonym">Magnaporthe poae</name>
    <dbReference type="NCBI Taxonomy" id="644358"/>
    <lineage>
        <taxon>Eukaryota</taxon>
        <taxon>Fungi</taxon>
        <taxon>Dikarya</taxon>
        <taxon>Ascomycota</taxon>
        <taxon>Pezizomycotina</taxon>
        <taxon>Sordariomycetes</taxon>
        <taxon>Sordariomycetidae</taxon>
        <taxon>Magnaporthales</taxon>
        <taxon>Magnaporthaceae</taxon>
        <taxon>Magnaporthiopsis</taxon>
    </lineage>
</organism>
<accession>A0A0C4E1S3</accession>
<evidence type="ECO:0000313" key="4">
    <source>
        <dbReference type="EMBL" id="KLU87342.1"/>
    </source>
</evidence>
<keyword evidence="1" id="KW-0677">Repeat</keyword>
<evidence type="ECO:0000256" key="2">
    <source>
        <dbReference type="SAM" id="MobiDB-lite"/>
    </source>
</evidence>
<dbReference type="InterPro" id="IPR056884">
    <property type="entry name" value="NPHP3-like_N"/>
</dbReference>
<dbReference type="EnsemblFungi" id="MAPG_06342T0">
    <property type="protein sequence ID" value="MAPG_06342T0"/>
    <property type="gene ID" value="MAPG_06342"/>
</dbReference>
<evidence type="ECO:0000313" key="5">
    <source>
        <dbReference type="EnsemblFungi" id="MAPG_06342T0"/>
    </source>
</evidence>
<evidence type="ECO:0000313" key="6">
    <source>
        <dbReference type="Proteomes" id="UP000011715"/>
    </source>
</evidence>
<reference evidence="4" key="1">
    <citation type="submission" date="2010-05" db="EMBL/GenBank/DDBJ databases">
        <title>The Genome Sequence of Magnaporthe poae strain ATCC 64411.</title>
        <authorList>
            <consortium name="The Broad Institute Genome Sequencing Platform"/>
            <consortium name="Broad Institute Genome Sequencing Center for Infectious Disease"/>
            <person name="Ma L.-J."/>
            <person name="Dead R."/>
            <person name="Young S."/>
            <person name="Zeng Q."/>
            <person name="Koehrsen M."/>
            <person name="Alvarado L."/>
            <person name="Berlin A."/>
            <person name="Chapman S.B."/>
            <person name="Chen Z."/>
            <person name="Freedman E."/>
            <person name="Gellesch M."/>
            <person name="Goldberg J."/>
            <person name="Griggs A."/>
            <person name="Gujja S."/>
            <person name="Heilman E.R."/>
            <person name="Heiman D."/>
            <person name="Hepburn T."/>
            <person name="Howarth C."/>
            <person name="Jen D."/>
            <person name="Larson L."/>
            <person name="Mehta T."/>
            <person name="Neiman D."/>
            <person name="Pearson M."/>
            <person name="Roberts A."/>
            <person name="Saif S."/>
            <person name="Shea T."/>
            <person name="Shenoy N."/>
            <person name="Sisk P."/>
            <person name="Stolte C."/>
            <person name="Sykes S."/>
            <person name="Walk T."/>
            <person name="White J."/>
            <person name="Yandava C."/>
            <person name="Haas B."/>
            <person name="Nusbaum C."/>
            <person name="Birren B."/>
        </authorList>
    </citation>
    <scope>NUCLEOTIDE SEQUENCE</scope>
    <source>
        <strain evidence="4">ATCC 64411</strain>
    </source>
</reference>
<dbReference type="InterPro" id="IPR027417">
    <property type="entry name" value="P-loop_NTPase"/>
</dbReference>
<dbReference type="PANTHER" id="PTHR10039">
    <property type="entry name" value="AMELOGENIN"/>
    <property type="match status" value="1"/>
</dbReference>
<protein>
    <recommendedName>
        <fullName evidence="3">Nephrocystin 3-like N-terminal domain-containing protein</fullName>
    </recommendedName>
</protein>
<dbReference type="InterPro" id="IPR029058">
    <property type="entry name" value="AB_hydrolase_fold"/>
</dbReference>
<dbReference type="OMA" id="MERNNAG"/>
<reference evidence="6" key="2">
    <citation type="submission" date="2010-05" db="EMBL/GenBank/DDBJ databases">
        <title>The genome sequence of Magnaporthe poae strain ATCC 64411.</title>
        <authorList>
            <person name="Ma L.-J."/>
            <person name="Dead R."/>
            <person name="Young S."/>
            <person name="Zeng Q."/>
            <person name="Koehrsen M."/>
            <person name="Alvarado L."/>
            <person name="Berlin A."/>
            <person name="Chapman S.B."/>
            <person name="Chen Z."/>
            <person name="Freedman E."/>
            <person name="Gellesch M."/>
            <person name="Goldberg J."/>
            <person name="Griggs A."/>
            <person name="Gujja S."/>
            <person name="Heilman E.R."/>
            <person name="Heiman D."/>
            <person name="Hepburn T."/>
            <person name="Howarth C."/>
            <person name="Jen D."/>
            <person name="Larson L."/>
            <person name="Mehta T."/>
            <person name="Neiman D."/>
            <person name="Pearson M."/>
            <person name="Roberts A."/>
            <person name="Saif S."/>
            <person name="Shea T."/>
            <person name="Shenoy N."/>
            <person name="Sisk P."/>
            <person name="Stolte C."/>
            <person name="Sykes S."/>
            <person name="Walk T."/>
            <person name="White J."/>
            <person name="Yandava C."/>
            <person name="Haas B."/>
            <person name="Nusbaum C."/>
            <person name="Birren B."/>
        </authorList>
    </citation>
    <scope>NUCLEOTIDE SEQUENCE [LARGE SCALE GENOMIC DNA]</scope>
    <source>
        <strain evidence="6">ATCC 64411 / 73-15</strain>
    </source>
</reference>
<dbReference type="AlphaFoldDB" id="A0A0C4E1S3"/>
<dbReference type="Pfam" id="PF24883">
    <property type="entry name" value="NPHP3_N"/>
    <property type="match status" value="1"/>
</dbReference>